<dbReference type="SUPFAM" id="SSF47616">
    <property type="entry name" value="GST C-terminal domain-like"/>
    <property type="match status" value="1"/>
</dbReference>
<dbReference type="CDD" id="cd00299">
    <property type="entry name" value="GST_C_family"/>
    <property type="match status" value="1"/>
</dbReference>
<dbReference type="InterPro" id="IPR011006">
    <property type="entry name" value="CheY-like_superfamily"/>
</dbReference>
<feature type="modified residue" description="4-aspartylphosphate" evidence="10">
    <location>
        <position position="65"/>
    </location>
</feature>
<dbReference type="SUPFAM" id="SSF52833">
    <property type="entry name" value="Thioredoxin-like"/>
    <property type="match status" value="1"/>
</dbReference>
<dbReference type="EMBL" id="LSMT01002768">
    <property type="protein sequence ID" value="PFX11340.1"/>
    <property type="molecule type" value="Genomic_DNA"/>
</dbReference>
<dbReference type="PANTHER" id="PTHR32071">
    <property type="entry name" value="TRANSCRIPTIONAL REGULATORY PROTEIN"/>
    <property type="match status" value="1"/>
</dbReference>
<dbReference type="SMART" id="SM00382">
    <property type="entry name" value="AAA"/>
    <property type="match status" value="1"/>
</dbReference>
<evidence type="ECO:0000256" key="3">
    <source>
        <dbReference type="ARBA" id="ARBA00022741"/>
    </source>
</evidence>
<dbReference type="Gene3D" id="3.40.50.720">
    <property type="entry name" value="NAD(P)-binding Rossmann-like Domain"/>
    <property type="match status" value="2"/>
</dbReference>
<dbReference type="GO" id="GO:0005886">
    <property type="term" value="C:plasma membrane"/>
    <property type="evidence" value="ECO:0007669"/>
    <property type="project" value="InterPro"/>
</dbReference>
<protein>
    <submittedName>
        <fullName evidence="16">Nitrogen assimilation regulatory protein NtrX</fullName>
    </submittedName>
</protein>
<reference evidence="16" key="1">
    <citation type="journal article" date="2017" name="J. ISSAAS">
        <title>Comparative analysis of the genomes of Stylophora pistillata and Acropora digitifera provides evidence for extensive differences between species of corals.</title>
        <authorList>
            <person name="Voolstra C.R."/>
            <person name="Li Y."/>
            <person name="Liew Y.J."/>
            <person name="Baumgarten S."/>
            <person name="Zoccola D."/>
            <person name="Flot J.-F."/>
            <person name="Tambutte S."/>
            <person name="Allemand D."/>
            <person name="Aranda M."/>
        </authorList>
    </citation>
    <scope>NUCLEOTIDE SEQUENCE</scope>
    <source>
        <strain evidence="16">CSM Monaco</strain>
        <tissue evidence="16">Whole animal</tissue>
    </source>
</reference>
<dbReference type="InterPro" id="IPR025943">
    <property type="entry name" value="Sigma_54_int_dom_ATP-bd_2"/>
</dbReference>
<accession>A0A2B4R4B0</accession>
<dbReference type="Gene3D" id="3.30.70.1450">
    <property type="entry name" value="Regulator of K+ conductance, C-terminal domain"/>
    <property type="match status" value="2"/>
</dbReference>
<dbReference type="PROSITE" id="PS00688">
    <property type="entry name" value="SIGMA54_INTERACT_3"/>
    <property type="match status" value="1"/>
</dbReference>
<dbReference type="PROSITE" id="PS50110">
    <property type="entry name" value="RESPONSE_REGULATORY"/>
    <property type="match status" value="1"/>
</dbReference>
<evidence type="ECO:0000259" key="14">
    <source>
        <dbReference type="PROSITE" id="PS51201"/>
    </source>
</evidence>
<keyword evidence="1" id="KW-0633">Potassium transport</keyword>
<dbReference type="STRING" id="50429.A0A2B4R4B0"/>
<dbReference type="CDD" id="cd17550">
    <property type="entry name" value="REC_NtrX-like"/>
    <property type="match status" value="1"/>
</dbReference>
<dbReference type="InterPro" id="IPR036249">
    <property type="entry name" value="Thioredoxin-like_sf"/>
</dbReference>
<dbReference type="Gene3D" id="3.40.30.10">
    <property type="entry name" value="Glutaredoxin"/>
    <property type="match status" value="1"/>
</dbReference>
<dbReference type="Gene3D" id="1.20.1050.10">
    <property type="match status" value="1"/>
</dbReference>
<dbReference type="InterPro" id="IPR036291">
    <property type="entry name" value="NAD(P)-bd_dom_sf"/>
</dbReference>
<dbReference type="AlphaFoldDB" id="A0A2B4R4B0"/>
<dbReference type="Pfam" id="PF00072">
    <property type="entry name" value="Response_reg"/>
    <property type="match status" value="1"/>
</dbReference>
<feature type="domain" description="RCK N-terminal" evidence="14">
    <location>
        <begin position="675"/>
        <end position="821"/>
    </location>
</feature>
<dbReference type="GO" id="GO:0015079">
    <property type="term" value="F:potassium ion transmembrane transporter activity"/>
    <property type="evidence" value="ECO:0007669"/>
    <property type="project" value="InterPro"/>
</dbReference>
<comment type="caution">
    <text evidence="16">The sequence shown here is derived from an EMBL/GenBank/DDBJ whole genome shotgun (WGS) entry which is preliminary data.</text>
</comment>
<dbReference type="InterPro" id="IPR006036">
    <property type="entry name" value="K_uptake_TrkA"/>
</dbReference>
<dbReference type="InterPro" id="IPR036721">
    <property type="entry name" value="RCK_C_sf"/>
</dbReference>
<dbReference type="PROSITE" id="PS50405">
    <property type="entry name" value="GST_CTER"/>
    <property type="match status" value="1"/>
</dbReference>
<dbReference type="PROSITE" id="PS51202">
    <property type="entry name" value="RCK_C"/>
    <property type="match status" value="1"/>
</dbReference>
<dbReference type="InterPro" id="IPR036282">
    <property type="entry name" value="Glutathione-S-Trfase_C_sf"/>
</dbReference>
<keyword evidence="1" id="KW-0813">Transport</keyword>
<evidence type="ECO:0000256" key="10">
    <source>
        <dbReference type="PROSITE-ProRule" id="PRU00169"/>
    </source>
</evidence>
<keyword evidence="9" id="KW-0804">Transcription</keyword>
<dbReference type="InterPro" id="IPR003593">
    <property type="entry name" value="AAA+_ATPase"/>
</dbReference>
<sequence>MFLRRKKETKESMPYEILIVDDERDICDSIAGVLEDEGYQTRQVFDGQSALDAVEEKVPSLIVLDIWLGDPQLDGIKVLEILKAQYSALPIVMMSGHGTVETAVTATKLGAYDFVEKPFKADKLILLIQRALENSQLLRENENLKRRQSKDMIDLVGKSQSAETLRSLVEKVAPTNSRVLITGPAGSGKEVVATKLHELSSRVSEPFVEVNCATLDQRNFDQALFGREEDQGQSVHIGYLEEANGGTLFLDEVLDLPLDIQAKLVKTLHSQSFCRLGGEKEIYVDIRVIASTSRDIQNALSKGRFREDLYYRLNVIPVEVSPLKERCEDVEELIAYFMDKLALSYGRKPLKISPEALYLMQQYSWPGNVRQLRNVVEWMLIMYAEKHKVKMVTIEMLPTELSDQSDVQLLGNLSSGNSILDLSLKEARDNFEKSYLQAQGVMQKVLICGAGQVGSSIARYLSHYDTSVTVIDQDPDLVAKLYNALDVKAICGFASHPEILEKAGAAEANVLIAVTRSDEVNIVACEVAHALFDVPTKIARIRSETYLRPQWDSLFQANKISLDAIIAPEAEVARFVAKSFAYPGASSAIEFFNGGLVILSFLCTANTAVVNTPIDHISHLYPDFQGRVVAIKRGEDYFLPSGKEKMFQGDHIFVATSRTEAEKTCEVFASDHYKFQKALILGGGNVGFSLAQEIEKYYPDVSLRIVEKDRERAEFLAHHLTNTEVLNGDAMNRELLEEAGIEGTDIAISVTAEDKANILSALLSIVNDRTYNSLVVSLGVDAVIPPRATTVARILEYVRQHWVVAAHPLKEGECEFLEVEVPEGSALIGRGLDTLESKGDVLLCAMMRGDEVLSLENTKKVLFQAFDRLAFTAHSTAIPKLEKFFSRTETVPVFVDESGIALSDSRAICEFLNESLKGIDLLGKDAYQRAEIRRLVAWFDEKFNEEVGRNLVFEKVFKRQFGQGGPDSKVLREGMNNLHPHMEYIGWLTSRRNWLAGDSMTLADIAAASHVSTLDYLGHIDWVKYSDAKEWYMRIKSRPSFRPLLSDRMPAVACSTHYSNLDF</sequence>
<evidence type="ECO:0000256" key="8">
    <source>
        <dbReference type="ARBA" id="ARBA00023125"/>
    </source>
</evidence>
<feature type="domain" description="RCK C-terminal" evidence="15">
    <location>
        <begin position="804"/>
        <end position="887"/>
    </location>
</feature>
<dbReference type="Pfam" id="PF02254">
    <property type="entry name" value="TrkA_N"/>
    <property type="match status" value="2"/>
</dbReference>
<dbReference type="InterPro" id="IPR058031">
    <property type="entry name" value="AAA_lid_NorR"/>
</dbReference>
<keyword evidence="7" id="KW-0520">NAD</keyword>
<evidence type="ECO:0000256" key="6">
    <source>
        <dbReference type="ARBA" id="ARBA00023015"/>
    </source>
</evidence>
<dbReference type="PRINTS" id="PR00335">
    <property type="entry name" value="KUPTAKETRKA"/>
</dbReference>
<dbReference type="Gene3D" id="1.10.8.60">
    <property type="match status" value="1"/>
</dbReference>
<dbReference type="GO" id="GO:0003677">
    <property type="term" value="F:DNA binding"/>
    <property type="evidence" value="ECO:0007669"/>
    <property type="project" value="UniProtKB-KW"/>
</dbReference>
<dbReference type="PROSITE" id="PS51201">
    <property type="entry name" value="RCK_N"/>
    <property type="match status" value="2"/>
</dbReference>
<dbReference type="SMART" id="SM00448">
    <property type="entry name" value="REC"/>
    <property type="match status" value="1"/>
</dbReference>
<dbReference type="NCBIfam" id="NF007031">
    <property type="entry name" value="PRK09496.1-2"/>
    <property type="match status" value="1"/>
</dbReference>
<feature type="domain" description="RCK N-terminal" evidence="14">
    <location>
        <begin position="442"/>
        <end position="562"/>
    </location>
</feature>
<name>A0A2B4R4B0_STYPI</name>
<dbReference type="GO" id="GO:0006355">
    <property type="term" value="P:regulation of DNA-templated transcription"/>
    <property type="evidence" value="ECO:0007669"/>
    <property type="project" value="InterPro"/>
</dbReference>
<evidence type="ECO:0000259" key="13">
    <source>
        <dbReference type="PROSITE" id="PS50405"/>
    </source>
</evidence>
<dbReference type="Pfam" id="PF25601">
    <property type="entry name" value="AAA_lid_14"/>
    <property type="match status" value="1"/>
</dbReference>
<dbReference type="Gene3D" id="3.40.50.300">
    <property type="entry name" value="P-loop containing nucleotide triphosphate hydrolases"/>
    <property type="match status" value="1"/>
</dbReference>
<evidence type="ECO:0000259" key="12">
    <source>
        <dbReference type="PROSITE" id="PS50110"/>
    </source>
</evidence>
<evidence type="ECO:0000256" key="5">
    <source>
        <dbReference type="ARBA" id="ARBA00022958"/>
    </source>
</evidence>
<dbReference type="InterPro" id="IPR006037">
    <property type="entry name" value="RCK_C"/>
</dbReference>
<evidence type="ECO:0000256" key="4">
    <source>
        <dbReference type="ARBA" id="ARBA00022840"/>
    </source>
</evidence>
<dbReference type="InterPro" id="IPR001789">
    <property type="entry name" value="Sig_transdc_resp-reg_receiver"/>
</dbReference>
<keyword evidence="3" id="KW-0547">Nucleotide-binding</keyword>
<dbReference type="PROSITE" id="PS00676">
    <property type="entry name" value="SIGMA54_INTERACT_2"/>
    <property type="match status" value="1"/>
</dbReference>
<dbReference type="Gene3D" id="3.40.50.2300">
    <property type="match status" value="1"/>
</dbReference>
<feature type="domain" description="Response regulatory" evidence="12">
    <location>
        <begin position="16"/>
        <end position="132"/>
    </location>
</feature>
<proteinExistence type="predicted"/>
<keyword evidence="8" id="KW-0238">DNA-binding</keyword>
<evidence type="ECO:0000256" key="7">
    <source>
        <dbReference type="ARBA" id="ARBA00023027"/>
    </source>
</evidence>
<evidence type="ECO:0000259" key="11">
    <source>
        <dbReference type="PROSITE" id="PS50045"/>
    </source>
</evidence>
<dbReference type="GO" id="GO:0005524">
    <property type="term" value="F:ATP binding"/>
    <property type="evidence" value="ECO:0007669"/>
    <property type="project" value="UniProtKB-KW"/>
</dbReference>
<keyword evidence="1" id="KW-0406">Ion transport</keyword>
<gene>
    <name evidence="16" type="primary">ntrX</name>
    <name evidence="16" type="ORF">AWC38_SpisGene24985</name>
</gene>
<keyword evidence="5" id="KW-0630">Potassium</keyword>
<dbReference type="InterPro" id="IPR010987">
    <property type="entry name" value="Glutathione-S-Trfase_C-like"/>
</dbReference>
<dbReference type="SUPFAM" id="SSF52540">
    <property type="entry name" value="P-loop containing nucleoside triphosphate hydrolases"/>
    <property type="match status" value="1"/>
</dbReference>
<evidence type="ECO:0000256" key="9">
    <source>
        <dbReference type="ARBA" id="ARBA00023163"/>
    </source>
</evidence>
<dbReference type="Pfam" id="PF02080">
    <property type="entry name" value="TrkA_C"/>
    <property type="match status" value="1"/>
</dbReference>
<dbReference type="SUPFAM" id="SSF52172">
    <property type="entry name" value="CheY-like"/>
    <property type="match status" value="1"/>
</dbReference>
<dbReference type="PANTHER" id="PTHR32071:SF17">
    <property type="entry name" value="TRANSCRIPTIONAL REGULATOR (NTRC FAMILY)"/>
    <property type="match status" value="1"/>
</dbReference>
<evidence type="ECO:0000256" key="2">
    <source>
        <dbReference type="ARBA" id="ARBA00022553"/>
    </source>
</evidence>
<evidence type="ECO:0000313" key="16">
    <source>
        <dbReference type="EMBL" id="PFX11340.1"/>
    </source>
</evidence>
<dbReference type="FunFam" id="3.40.50.2300:FF:000018">
    <property type="entry name" value="DNA-binding transcriptional regulator NtrC"/>
    <property type="match status" value="1"/>
</dbReference>
<feature type="domain" description="Sigma-54 factor interaction" evidence="11">
    <location>
        <begin position="155"/>
        <end position="381"/>
    </location>
</feature>
<dbReference type="PROSITE" id="PS50045">
    <property type="entry name" value="SIGMA54_INTERACT_4"/>
    <property type="match status" value="1"/>
</dbReference>
<dbReference type="Pfam" id="PF00158">
    <property type="entry name" value="Sigma54_activat"/>
    <property type="match status" value="1"/>
</dbReference>
<dbReference type="FunFam" id="3.40.50.300:FF:000006">
    <property type="entry name" value="DNA-binding transcriptional regulator NtrC"/>
    <property type="match status" value="1"/>
</dbReference>
<dbReference type="InterPro" id="IPR003148">
    <property type="entry name" value="RCK_N"/>
</dbReference>
<dbReference type="NCBIfam" id="NF007039">
    <property type="entry name" value="PRK09496.3-2"/>
    <property type="match status" value="1"/>
</dbReference>
<dbReference type="NCBIfam" id="NF007032">
    <property type="entry name" value="PRK09496.1-4"/>
    <property type="match status" value="1"/>
</dbReference>
<organism evidence="16">
    <name type="scientific">Stylophora pistillata</name>
    <name type="common">Smooth cauliflower coral</name>
    <dbReference type="NCBI Taxonomy" id="50429"/>
    <lineage>
        <taxon>Eukaryota</taxon>
        <taxon>Metazoa</taxon>
        <taxon>Cnidaria</taxon>
        <taxon>Anthozoa</taxon>
        <taxon>Hexacorallia</taxon>
        <taxon>Scleractinia</taxon>
        <taxon>Astrocoeniina</taxon>
        <taxon>Pocilloporidae</taxon>
        <taxon>Stylophora</taxon>
    </lineage>
</organism>
<keyword evidence="6" id="KW-0805">Transcription regulation</keyword>
<evidence type="ECO:0000259" key="15">
    <source>
        <dbReference type="PROSITE" id="PS51202"/>
    </source>
</evidence>
<dbReference type="InterPro" id="IPR002078">
    <property type="entry name" value="Sigma_54_int"/>
</dbReference>
<dbReference type="SUPFAM" id="SSF51735">
    <property type="entry name" value="NAD(P)-binding Rossmann-fold domains"/>
    <property type="match status" value="2"/>
</dbReference>
<dbReference type="OrthoDB" id="10267765at2759"/>
<dbReference type="GO" id="GO:0000160">
    <property type="term" value="P:phosphorelay signal transduction system"/>
    <property type="evidence" value="ECO:0007669"/>
    <property type="project" value="InterPro"/>
</dbReference>
<keyword evidence="2 10" id="KW-0597">Phosphoprotein</keyword>
<dbReference type="CDD" id="cd00009">
    <property type="entry name" value="AAA"/>
    <property type="match status" value="1"/>
</dbReference>
<dbReference type="InterPro" id="IPR027417">
    <property type="entry name" value="P-loop_NTPase"/>
</dbReference>
<keyword evidence="4" id="KW-0067">ATP-binding</keyword>
<evidence type="ECO:0000256" key="1">
    <source>
        <dbReference type="ARBA" id="ARBA00022538"/>
    </source>
</evidence>
<feature type="domain" description="GST C-terminal" evidence="13">
    <location>
        <begin position="925"/>
        <end position="1063"/>
    </location>
</feature>
<dbReference type="InterPro" id="IPR025944">
    <property type="entry name" value="Sigma_54_int_dom_CS"/>
</dbReference>
<dbReference type="SUPFAM" id="SSF116726">
    <property type="entry name" value="TrkA C-terminal domain-like"/>
    <property type="match status" value="2"/>
</dbReference>